<reference evidence="11 12" key="1">
    <citation type="journal article" date="2014" name="Genome Announc.">
        <title>Draft Genome Sequence of Bacillus alcalophilus AV1934, a Classic Alkaliphile Isolated from Human Feces in 1934.</title>
        <authorList>
            <person name="Attie O."/>
            <person name="Jayaprakash A."/>
            <person name="Shah H."/>
            <person name="Paulsen I.T."/>
            <person name="Morino M."/>
            <person name="Takahashi Y."/>
            <person name="Narumi I."/>
            <person name="Sachidanandam R."/>
            <person name="Satoh K."/>
            <person name="Ito M."/>
            <person name="Krulwich T.A."/>
        </authorList>
    </citation>
    <scope>NUCLEOTIDE SEQUENCE [LARGE SCALE GENOMIC DNA]</scope>
    <source>
        <strain evidence="11 12">AV1934</strain>
    </source>
</reference>
<evidence type="ECO:0000256" key="8">
    <source>
        <dbReference type="PROSITE-ProRule" id="PRU01091"/>
    </source>
</evidence>
<keyword evidence="2 7" id="KW-0597">Phosphoprotein</keyword>
<name>A0A094WLA5_ALKAL</name>
<evidence type="ECO:0000256" key="2">
    <source>
        <dbReference type="ARBA" id="ARBA00022553"/>
    </source>
</evidence>
<comment type="caution">
    <text evidence="11">The sequence shown here is derived from an EMBL/GenBank/DDBJ whole genome shotgun (WGS) entry which is preliminary data.</text>
</comment>
<evidence type="ECO:0000256" key="6">
    <source>
        <dbReference type="ARBA" id="ARBA00023163"/>
    </source>
</evidence>
<evidence type="ECO:0000313" key="11">
    <source>
        <dbReference type="EMBL" id="KGA96713.1"/>
    </source>
</evidence>
<dbReference type="CDD" id="cd00383">
    <property type="entry name" value="trans_reg_C"/>
    <property type="match status" value="1"/>
</dbReference>
<evidence type="ECO:0000256" key="1">
    <source>
        <dbReference type="ARBA" id="ARBA00004496"/>
    </source>
</evidence>
<dbReference type="eggNOG" id="COG0745">
    <property type="taxonomic scope" value="Bacteria"/>
</dbReference>
<dbReference type="GO" id="GO:0000156">
    <property type="term" value="F:phosphorelay response regulator activity"/>
    <property type="evidence" value="ECO:0007669"/>
    <property type="project" value="TreeGrafter"/>
</dbReference>
<dbReference type="InterPro" id="IPR011006">
    <property type="entry name" value="CheY-like_superfamily"/>
</dbReference>
<keyword evidence="4" id="KW-0805">Transcription regulation</keyword>
<keyword evidence="6" id="KW-0804">Transcription</keyword>
<proteinExistence type="predicted"/>
<comment type="subcellular location">
    <subcellularLocation>
        <location evidence="1">Cytoplasm</location>
    </subcellularLocation>
</comment>
<dbReference type="Pfam" id="PF00486">
    <property type="entry name" value="Trans_reg_C"/>
    <property type="match status" value="1"/>
</dbReference>
<dbReference type="EMBL" id="ALPT02000049">
    <property type="protein sequence ID" value="KGA96713.1"/>
    <property type="molecule type" value="Genomic_DNA"/>
</dbReference>
<evidence type="ECO:0000259" key="10">
    <source>
        <dbReference type="PROSITE" id="PS51755"/>
    </source>
</evidence>
<dbReference type="InterPro" id="IPR036388">
    <property type="entry name" value="WH-like_DNA-bd_sf"/>
</dbReference>
<dbReference type="PROSITE" id="PS51755">
    <property type="entry name" value="OMPR_PHOB"/>
    <property type="match status" value="1"/>
</dbReference>
<dbReference type="SMART" id="SM00448">
    <property type="entry name" value="REC"/>
    <property type="match status" value="1"/>
</dbReference>
<dbReference type="Pfam" id="PF00072">
    <property type="entry name" value="Response_reg"/>
    <property type="match status" value="1"/>
</dbReference>
<keyword evidence="3" id="KW-0902">Two-component regulatory system</keyword>
<dbReference type="AlphaFoldDB" id="A0A094WLA5"/>
<gene>
    <name evidence="11" type="ORF">BALCAV_0214540</name>
</gene>
<dbReference type="PROSITE" id="PS50110">
    <property type="entry name" value="RESPONSE_REGULATORY"/>
    <property type="match status" value="1"/>
</dbReference>
<dbReference type="InterPro" id="IPR001867">
    <property type="entry name" value="OmpR/PhoB-type_DNA-bd"/>
</dbReference>
<evidence type="ECO:0000256" key="4">
    <source>
        <dbReference type="ARBA" id="ARBA00023015"/>
    </source>
</evidence>
<evidence type="ECO:0000259" key="9">
    <source>
        <dbReference type="PROSITE" id="PS50110"/>
    </source>
</evidence>
<dbReference type="OrthoDB" id="2578266at2"/>
<evidence type="ECO:0000256" key="3">
    <source>
        <dbReference type="ARBA" id="ARBA00023012"/>
    </source>
</evidence>
<dbReference type="GO" id="GO:0032993">
    <property type="term" value="C:protein-DNA complex"/>
    <property type="evidence" value="ECO:0007669"/>
    <property type="project" value="TreeGrafter"/>
</dbReference>
<protein>
    <submittedName>
        <fullName evidence="11">Transcriptional regulator</fullName>
    </submittedName>
</protein>
<dbReference type="InterPro" id="IPR001789">
    <property type="entry name" value="Sig_transdc_resp-reg_receiver"/>
</dbReference>
<dbReference type="SUPFAM" id="SSF52172">
    <property type="entry name" value="CheY-like"/>
    <property type="match status" value="1"/>
</dbReference>
<feature type="DNA-binding region" description="OmpR/PhoB-type" evidence="8">
    <location>
        <begin position="134"/>
        <end position="233"/>
    </location>
</feature>
<dbReference type="SUPFAM" id="SSF46894">
    <property type="entry name" value="C-terminal effector domain of the bipartite response regulators"/>
    <property type="match status" value="1"/>
</dbReference>
<dbReference type="GO" id="GO:0000976">
    <property type="term" value="F:transcription cis-regulatory region binding"/>
    <property type="evidence" value="ECO:0007669"/>
    <property type="project" value="TreeGrafter"/>
</dbReference>
<dbReference type="SMART" id="SM00862">
    <property type="entry name" value="Trans_reg_C"/>
    <property type="match status" value="1"/>
</dbReference>
<dbReference type="InterPro" id="IPR016032">
    <property type="entry name" value="Sig_transdc_resp-reg_C-effctor"/>
</dbReference>
<dbReference type="STRING" id="1218173.BALCAV_0214540"/>
<accession>A0A094WLA5</accession>
<dbReference type="PANTHER" id="PTHR48111">
    <property type="entry name" value="REGULATOR OF RPOS"/>
    <property type="match status" value="1"/>
</dbReference>
<evidence type="ECO:0000313" key="12">
    <source>
        <dbReference type="Proteomes" id="UP000002754"/>
    </source>
</evidence>
<dbReference type="PANTHER" id="PTHR48111:SF73">
    <property type="entry name" value="ALKALINE PHOSPHATASE SYNTHESIS TRANSCRIPTIONAL REGULATORY PROTEIN PHOP"/>
    <property type="match status" value="1"/>
</dbReference>
<keyword evidence="5 8" id="KW-0238">DNA-binding</keyword>
<dbReference type="GO" id="GO:0006355">
    <property type="term" value="P:regulation of DNA-templated transcription"/>
    <property type="evidence" value="ECO:0007669"/>
    <property type="project" value="InterPro"/>
</dbReference>
<organism evidence="11 12">
    <name type="scientific">Alkalihalobacillus alcalophilus ATCC 27647 = CGMCC 1.3604</name>
    <dbReference type="NCBI Taxonomy" id="1218173"/>
    <lineage>
        <taxon>Bacteria</taxon>
        <taxon>Bacillati</taxon>
        <taxon>Bacillota</taxon>
        <taxon>Bacilli</taxon>
        <taxon>Bacillales</taxon>
        <taxon>Bacillaceae</taxon>
        <taxon>Alkalihalobacillus</taxon>
    </lineage>
</organism>
<keyword evidence="12" id="KW-1185">Reference proteome</keyword>
<dbReference type="Gene3D" id="3.40.50.2300">
    <property type="match status" value="1"/>
</dbReference>
<dbReference type="Gene3D" id="1.10.10.10">
    <property type="entry name" value="Winged helix-like DNA-binding domain superfamily/Winged helix DNA-binding domain"/>
    <property type="match status" value="1"/>
</dbReference>
<dbReference type="Gene3D" id="6.10.250.690">
    <property type="match status" value="1"/>
</dbReference>
<dbReference type="Proteomes" id="UP000002754">
    <property type="component" value="Unassembled WGS sequence"/>
</dbReference>
<feature type="domain" description="Response regulatory" evidence="9">
    <location>
        <begin position="12"/>
        <end position="127"/>
    </location>
</feature>
<evidence type="ECO:0000256" key="7">
    <source>
        <dbReference type="PROSITE-ProRule" id="PRU00169"/>
    </source>
</evidence>
<dbReference type="FunFam" id="3.40.50.2300:FF:000001">
    <property type="entry name" value="DNA-binding response regulator PhoB"/>
    <property type="match status" value="1"/>
</dbReference>
<feature type="domain" description="OmpR/PhoB-type" evidence="10">
    <location>
        <begin position="134"/>
        <end position="233"/>
    </location>
</feature>
<sequence length="234" mass="27273">MWRFGVNTKGKSILIVEDDHKIRQLIKIYLEKEGYDVWEAGDGKQGIDMFERYDPCFTIIDLMLPEVSGEEVCKWIRTEKKSDSPIIMVTAKVEEKDRINGLRMGADDYITKPFSPNELVARVETVLRRTENRCNKISFQGITVKPLKGEVNFNGTKLFLTNNESKLLYMFMKHPNQILSREQMIEELYPNVEKDITNRTIDVHIRNLREKLEQVDAPDCIKTVRGMGYQFVAF</sequence>
<dbReference type="GO" id="GO:0005829">
    <property type="term" value="C:cytosol"/>
    <property type="evidence" value="ECO:0007669"/>
    <property type="project" value="TreeGrafter"/>
</dbReference>
<dbReference type="InterPro" id="IPR039420">
    <property type="entry name" value="WalR-like"/>
</dbReference>
<evidence type="ECO:0000256" key="5">
    <source>
        <dbReference type="ARBA" id="ARBA00023125"/>
    </source>
</evidence>
<feature type="modified residue" description="4-aspartylphosphate" evidence="7">
    <location>
        <position position="61"/>
    </location>
</feature>